<dbReference type="PANTHER" id="PTHR19300">
    <property type="entry name" value="BETA-1,4-GALACTOSYLTRANSFERASE"/>
    <property type="match status" value="1"/>
</dbReference>
<comment type="caution">
    <text evidence="2">The sequence shown here is derived from an EMBL/GenBank/DDBJ whole genome shotgun (WGS) entry which is preliminary data.</text>
</comment>
<dbReference type="Gene3D" id="3.90.550.10">
    <property type="entry name" value="Spore Coat Polysaccharide Biosynthesis Protein SpsA, Chain A"/>
    <property type="match status" value="2"/>
</dbReference>
<evidence type="ECO:0000313" key="2">
    <source>
        <dbReference type="EMBL" id="KAJ8306817.1"/>
    </source>
</evidence>
<gene>
    <name evidence="2" type="ORF">KUTeg_014901</name>
</gene>
<keyword evidence="3" id="KW-1185">Reference proteome</keyword>
<dbReference type="InterPro" id="IPR029044">
    <property type="entry name" value="Nucleotide-diphossugar_trans"/>
</dbReference>
<dbReference type="Pfam" id="PF13733">
    <property type="entry name" value="Glyco_transf_7N"/>
    <property type="match status" value="1"/>
</dbReference>
<dbReference type="SUPFAM" id="SSF53448">
    <property type="entry name" value="Nucleotide-diphospho-sugar transferases"/>
    <property type="match status" value="2"/>
</dbReference>
<proteinExistence type="predicted"/>
<dbReference type="InterPro" id="IPR003859">
    <property type="entry name" value="Galactosyl_T"/>
</dbReference>
<dbReference type="PRINTS" id="PR02050">
    <property type="entry name" value="B14GALTRFASE"/>
</dbReference>
<dbReference type="InterPro" id="IPR027995">
    <property type="entry name" value="Galactosyl_T_N"/>
</dbReference>
<evidence type="ECO:0000259" key="1">
    <source>
        <dbReference type="Pfam" id="PF13733"/>
    </source>
</evidence>
<feature type="domain" description="Galactosyltransferase N-terminal" evidence="1">
    <location>
        <begin position="13"/>
        <end position="89"/>
    </location>
</feature>
<accession>A0ABQ9ENH9</accession>
<organism evidence="2 3">
    <name type="scientific">Tegillarca granosa</name>
    <name type="common">Malaysian cockle</name>
    <name type="synonym">Anadara granosa</name>
    <dbReference type="NCBI Taxonomy" id="220873"/>
    <lineage>
        <taxon>Eukaryota</taxon>
        <taxon>Metazoa</taxon>
        <taxon>Spiralia</taxon>
        <taxon>Lophotrochozoa</taxon>
        <taxon>Mollusca</taxon>
        <taxon>Bivalvia</taxon>
        <taxon>Autobranchia</taxon>
        <taxon>Pteriomorphia</taxon>
        <taxon>Arcoida</taxon>
        <taxon>Arcoidea</taxon>
        <taxon>Arcidae</taxon>
        <taxon>Tegillarca</taxon>
    </lineage>
</organism>
<feature type="non-terminal residue" evidence="2">
    <location>
        <position position="107"/>
    </location>
</feature>
<dbReference type="PANTHER" id="PTHR19300:SF57">
    <property type="entry name" value="BETA-1,4-N-ACETYLGALACTOSAMINYLTRANSFERASE"/>
    <property type="match status" value="1"/>
</dbReference>
<protein>
    <recommendedName>
        <fullName evidence="1">Galactosyltransferase N-terminal domain-containing protein</fullName>
    </recommendedName>
</protein>
<reference evidence="2 3" key="1">
    <citation type="submission" date="2022-12" db="EMBL/GenBank/DDBJ databases">
        <title>Chromosome-level genome of Tegillarca granosa.</title>
        <authorList>
            <person name="Kim J."/>
        </authorList>
    </citation>
    <scope>NUCLEOTIDE SEQUENCE [LARGE SCALE GENOMIC DNA]</scope>
    <source>
        <strain evidence="2">Teg-2019</strain>
        <tissue evidence="2">Adductor muscle</tissue>
    </source>
</reference>
<sequence>MFLIDKIFPVDRTSPSFQELEKEFPFLQIGGRYKPPDCIARHRVAIIVPYRNREENLKVFLKNLHPFLQSQQLDYGVVVLTKEQYKKVNGFSNLFFGWGGEDDDFYQ</sequence>
<dbReference type="Proteomes" id="UP001217089">
    <property type="component" value="Unassembled WGS sequence"/>
</dbReference>
<name>A0ABQ9ENH9_TEGGR</name>
<dbReference type="EMBL" id="JARBDR010000793">
    <property type="protein sequence ID" value="KAJ8306817.1"/>
    <property type="molecule type" value="Genomic_DNA"/>
</dbReference>
<evidence type="ECO:0000313" key="3">
    <source>
        <dbReference type="Proteomes" id="UP001217089"/>
    </source>
</evidence>